<keyword evidence="17" id="KW-0534">Nitrate assimilation</keyword>
<dbReference type="SMART" id="SM00926">
    <property type="entry name" value="Molybdop_Fe4S4"/>
    <property type="match status" value="1"/>
</dbReference>
<dbReference type="CDD" id="cd02791">
    <property type="entry name" value="MopB_CT_Nitrate-R-NapA-like"/>
    <property type="match status" value="1"/>
</dbReference>
<keyword evidence="16" id="KW-0411">Iron-sulfur</keyword>
<dbReference type="PROSITE" id="PS50902">
    <property type="entry name" value="FLAVODOXIN_LIKE"/>
    <property type="match status" value="1"/>
</dbReference>
<dbReference type="RefSeq" id="WP_013138917.1">
    <property type="nucleotide sequence ID" value="NC_014168.1"/>
</dbReference>
<evidence type="ECO:0000256" key="16">
    <source>
        <dbReference type="ARBA" id="ARBA00023014"/>
    </source>
</evidence>
<evidence type="ECO:0000313" key="23">
    <source>
        <dbReference type="Proteomes" id="UP000002247"/>
    </source>
</evidence>
<dbReference type="InterPro" id="IPR027467">
    <property type="entry name" value="MopterinOxRdtase_cofactor_BS"/>
</dbReference>
<dbReference type="PROSITE" id="PS00932">
    <property type="entry name" value="MOLYBDOPTERIN_PROK_3"/>
    <property type="match status" value="1"/>
</dbReference>
<keyword evidence="23" id="KW-1185">Reference proteome</keyword>
<keyword evidence="12" id="KW-0274">FAD</keyword>
<evidence type="ECO:0000256" key="13">
    <source>
        <dbReference type="ARBA" id="ARBA00022857"/>
    </source>
</evidence>
<dbReference type="Pfam" id="PF00258">
    <property type="entry name" value="Flavodoxin_1"/>
    <property type="match status" value="1"/>
</dbReference>
<dbReference type="SUPFAM" id="SSF52343">
    <property type="entry name" value="Ferredoxin reductase-like, C-terminal NADP-linked domain"/>
    <property type="match status" value="1"/>
</dbReference>
<comment type="cofactor">
    <cofactor evidence="3">
        <name>[4Fe-4S] cluster</name>
        <dbReference type="ChEBI" id="CHEBI:49883"/>
    </cofactor>
</comment>
<feature type="domain" description="Flavodoxin-like" evidence="19">
    <location>
        <begin position="850"/>
        <end position="988"/>
    </location>
</feature>
<dbReference type="GO" id="GO:0043546">
    <property type="term" value="F:molybdopterin cofactor binding"/>
    <property type="evidence" value="ECO:0007669"/>
    <property type="project" value="InterPro"/>
</dbReference>
<dbReference type="PROSITE" id="PS51384">
    <property type="entry name" value="FAD_FR"/>
    <property type="match status" value="1"/>
</dbReference>
<dbReference type="OrthoDB" id="7376058at2"/>
<comment type="similarity">
    <text evidence="5">Belongs to the prokaryotic molybdopterin-containing oxidoreductase family. NasA/NapA/NarB subfamily.</text>
</comment>
<dbReference type="InterPro" id="IPR001433">
    <property type="entry name" value="OxRdtase_FAD/NAD-bd"/>
</dbReference>
<proteinExistence type="inferred from homology"/>
<dbReference type="Gene3D" id="3.40.228.10">
    <property type="entry name" value="Dimethylsulfoxide Reductase, domain 2"/>
    <property type="match status" value="1"/>
</dbReference>
<dbReference type="Pfam" id="PF01568">
    <property type="entry name" value="Molydop_binding"/>
    <property type="match status" value="1"/>
</dbReference>
<evidence type="ECO:0000256" key="18">
    <source>
        <dbReference type="ARBA" id="ARBA00052219"/>
    </source>
</evidence>
<dbReference type="GO" id="GO:0046872">
    <property type="term" value="F:metal ion binding"/>
    <property type="evidence" value="ECO:0007669"/>
    <property type="project" value="UniProtKB-KW"/>
</dbReference>
<evidence type="ECO:0000256" key="8">
    <source>
        <dbReference type="ARBA" id="ARBA00022505"/>
    </source>
</evidence>
<dbReference type="SUPFAM" id="SSF53706">
    <property type="entry name" value="Formate dehydrogenase/DMSO reductase, domains 1-3"/>
    <property type="match status" value="1"/>
</dbReference>
<comment type="cofactor">
    <cofactor evidence="4">
        <name>FAD</name>
        <dbReference type="ChEBI" id="CHEBI:57692"/>
    </cofactor>
</comment>
<feature type="domain" description="FAD-binding FR-type" evidence="20">
    <location>
        <begin position="1026"/>
        <end position="1242"/>
    </location>
</feature>
<keyword evidence="8" id="KW-0500">Molybdenum</keyword>
<evidence type="ECO:0000256" key="14">
    <source>
        <dbReference type="ARBA" id="ARBA00023002"/>
    </source>
</evidence>
<dbReference type="InterPro" id="IPR023173">
    <property type="entry name" value="NADPH_Cyt_P450_Rdtase_alpha"/>
</dbReference>
<evidence type="ECO:0000256" key="6">
    <source>
        <dbReference type="ARBA" id="ARBA00012604"/>
    </source>
</evidence>
<organism evidence="22 23">
    <name type="scientific">Segniliparus rotundus (strain ATCC BAA-972 / CDC 1076 / CIP 108378 / DSM 44985 / JCM 13578)</name>
    <dbReference type="NCBI Taxonomy" id="640132"/>
    <lineage>
        <taxon>Bacteria</taxon>
        <taxon>Bacillati</taxon>
        <taxon>Actinomycetota</taxon>
        <taxon>Actinomycetes</taxon>
        <taxon>Mycobacteriales</taxon>
        <taxon>Segniliparaceae</taxon>
        <taxon>Segniliparus</taxon>
    </lineage>
</organism>
<dbReference type="InterPro" id="IPR006655">
    <property type="entry name" value="Mopterin_OxRdtase_prok_CS"/>
</dbReference>
<dbReference type="HOGENOM" id="CLU_000422_6_2_11"/>
<comment type="catalytic activity">
    <reaction evidence="18">
        <text>hydrogen sulfide + 3 NADP(+) + 3 H2O = sulfite + 3 NADPH + 4 H(+)</text>
        <dbReference type="Rhea" id="RHEA:13801"/>
        <dbReference type="ChEBI" id="CHEBI:15377"/>
        <dbReference type="ChEBI" id="CHEBI:15378"/>
        <dbReference type="ChEBI" id="CHEBI:17359"/>
        <dbReference type="ChEBI" id="CHEBI:29919"/>
        <dbReference type="ChEBI" id="CHEBI:57783"/>
        <dbReference type="ChEBI" id="CHEBI:58349"/>
        <dbReference type="EC" id="1.8.1.2"/>
    </reaction>
</comment>
<dbReference type="SUPFAM" id="SSF50692">
    <property type="entry name" value="ADC-like"/>
    <property type="match status" value="1"/>
</dbReference>
<evidence type="ECO:0000256" key="12">
    <source>
        <dbReference type="ARBA" id="ARBA00022827"/>
    </source>
</evidence>
<dbReference type="InterPro" id="IPR041957">
    <property type="entry name" value="CT_Nitrate-R-NapA-like"/>
</dbReference>
<dbReference type="SUPFAM" id="SSF52218">
    <property type="entry name" value="Flavoproteins"/>
    <property type="match status" value="1"/>
</dbReference>
<evidence type="ECO:0000256" key="15">
    <source>
        <dbReference type="ARBA" id="ARBA00023004"/>
    </source>
</evidence>
<dbReference type="PRINTS" id="PR00369">
    <property type="entry name" value="FLAVODOXIN"/>
</dbReference>
<evidence type="ECO:0000256" key="2">
    <source>
        <dbReference type="ARBA" id="ARBA00001942"/>
    </source>
</evidence>
<dbReference type="Gene3D" id="3.40.50.80">
    <property type="entry name" value="Nucleotide-binding domain of ferredoxin-NADP reductase (FNR) module"/>
    <property type="match status" value="1"/>
</dbReference>
<dbReference type="CDD" id="cd06199">
    <property type="entry name" value="SiR"/>
    <property type="match status" value="1"/>
</dbReference>
<dbReference type="Gene3D" id="2.20.25.90">
    <property type="entry name" value="ADC-like domains"/>
    <property type="match status" value="1"/>
</dbReference>
<dbReference type="EMBL" id="CP001958">
    <property type="protein sequence ID" value="ADG98465.1"/>
    <property type="molecule type" value="Genomic_DNA"/>
</dbReference>
<dbReference type="Gene3D" id="3.40.50.740">
    <property type="match status" value="1"/>
</dbReference>
<evidence type="ECO:0000256" key="17">
    <source>
        <dbReference type="ARBA" id="ARBA00023063"/>
    </source>
</evidence>
<dbReference type="Gene3D" id="3.40.50.360">
    <property type="match status" value="1"/>
</dbReference>
<dbReference type="PANTHER" id="PTHR43105:SF9">
    <property type="entry name" value="NADPH-FE(3+) OXIDOREDUCTASE SUBUNIT ALPHA"/>
    <property type="match status" value="1"/>
</dbReference>
<dbReference type="InterPro" id="IPR006963">
    <property type="entry name" value="Mopterin_OxRdtase_4Fe-4S_dom"/>
</dbReference>
<keyword evidence="10" id="KW-0288">FMN</keyword>
<dbReference type="GO" id="GO:0042128">
    <property type="term" value="P:nitrate assimilation"/>
    <property type="evidence" value="ECO:0007669"/>
    <property type="project" value="UniProtKB-KW"/>
</dbReference>
<evidence type="ECO:0000256" key="9">
    <source>
        <dbReference type="ARBA" id="ARBA00022630"/>
    </source>
</evidence>
<accession>D6Z935</accession>
<dbReference type="InterPro" id="IPR050123">
    <property type="entry name" value="Prok_molybdopt-oxidoreductase"/>
</dbReference>
<dbReference type="InterPro" id="IPR006657">
    <property type="entry name" value="MoPterin_dinucl-bd_dom"/>
</dbReference>
<dbReference type="Gene3D" id="2.40.40.20">
    <property type="match status" value="1"/>
</dbReference>
<dbReference type="InterPro" id="IPR001094">
    <property type="entry name" value="Flavdoxin-like"/>
</dbReference>
<dbReference type="Pfam" id="PF00384">
    <property type="entry name" value="Molybdopterin"/>
    <property type="match status" value="1"/>
</dbReference>
<evidence type="ECO:0000259" key="21">
    <source>
        <dbReference type="PROSITE" id="PS51669"/>
    </source>
</evidence>
<keyword evidence="11" id="KW-0479">Metal-binding</keyword>
<dbReference type="GO" id="GO:0051539">
    <property type="term" value="F:4 iron, 4 sulfur cluster binding"/>
    <property type="evidence" value="ECO:0007669"/>
    <property type="project" value="UniProtKB-KW"/>
</dbReference>
<dbReference type="InterPro" id="IPR008254">
    <property type="entry name" value="Flavodoxin/NO_synth"/>
</dbReference>
<dbReference type="GO" id="GO:0016020">
    <property type="term" value="C:membrane"/>
    <property type="evidence" value="ECO:0007669"/>
    <property type="project" value="TreeGrafter"/>
</dbReference>
<comment type="cofactor">
    <cofactor evidence="2">
        <name>Mo-bis(molybdopterin guanine dinucleotide)</name>
        <dbReference type="ChEBI" id="CHEBI:60539"/>
    </cofactor>
</comment>
<dbReference type="EC" id="1.8.1.2" evidence="6"/>
<feature type="domain" description="4Fe-4S Mo/W bis-MGD-type" evidence="21">
    <location>
        <begin position="1"/>
        <end position="61"/>
    </location>
</feature>
<dbReference type="eggNOG" id="COG0369">
    <property type="taxonomic scope" value="Bacteria"/>
</dbReference>
<dbReference type="PROSITE" id="PS00551">
    <property type="entry name" value="MOLYBDOPTERIN_PROK_1"/>
    <property type="match status" value="1"/>
</dbReference>
<dbReference type="GO" id="GO:0004783">
    <property type="term" value="F:sulfite reductase (NADPH) activity"/>
    <property type="evidence" value="ECO:0007669"/>
    <property type="project" value="UniProtKB-EC"/>
</dbReference>
<reference evidence="22 23" key="1">
    <citation type="journal article" date="2010" name="Stand. Genomic Sci.">
        <title>Complete genome sequence of Segniliparus rotundus type strain (CDC 1076).</title>
        <authorList>
            <person name="Sikorski J."/>
            <person name="Lapidus A."/>
            <person name="Copeland A."/>
            <person name="Misra M."/>
            <person name="Glavina Del Rio T."/>
            <person name="Nolan M."/>
            <person name="Lucas S."/>
            <person name="Chen F."/>
            <person name="Tice H."/>
            <person name="Cheng J.F."/>
            <person name="Jando M."/>
            <person name="Schneider S."/>
            <person name="Bruce D."/>
            <person name="Goodwin L."/>
            <person name="Pitluck S."/>
            <person name="Liolios K."/>
            <person name="Mikhailova N."/>
            <person name="Pati A."/>
            <person name="Ivanova N."/>
            <person name="Mavromatis K."/>
            <person name="Chen A."/>
            <person name="Palaniappan K."/>
            <person name="Chertkov O."/>
            <person name="Land M."/>
            <person name="Hauser L."/>
            <person name="Chang Y.J."/>
            <person name="Jeffries C.D."/>
            <person name="Brettin T."/>
            <person name="Detter J.C."/>
            <person name="Han C."/>
            <person name="Rohde M."/>
            <person name="Goker M."/>
            <person name="Bristow J."/>
            <person name="Eisen J.A."/>
            <person name="Markowitz V."/>
            <person name="Hugenholtz P."/>
            <person name="Kyrpides N.C."/>
            <person name="Klenk H.P."/>
        </authorList>
    </citation>
    <scope>NUCLEOTIDE SEQUENCE [LARGE SCALE GENOMIC DNA]</scope>
    <source>
        <strain evidence="23">ATCC BAA-972 / CDC 1076 / CIP 108378 / DSM 44985 / JCM 13578</strain>
    </source>
</reference>
<dbReference type="FunFam" id="3.40.50.80:FF:000001">
    <property type="entry name" value="NADPH--cytochrome P450 reductase 1"/>
    <property type="match status" value="1"/>
</dbReference>
<evidence type="ECO:0000313" key="22">
    <source>
        <dbReference type="EMBL" id="ADG98465.1"/>
    </source>
</evidence>
<dbReference type="Pfam" id="PF00175">
    <property type="entry name" value="NAD_binding_1"/>
    <property type="match status" value="1"/>
</dbReference>
<keyword evidence="13" id="KW-0521">NADP</keyword>
<keyword evidence="14" id="KW-0560">Oxidoreductase</keyword>
<evidence type="ECO:0000256" key="11">
    <source>
        <dbReference type="ARBA" id="ARBA00022723"/>
    </source>
</evidence>
<dbReference type="PRINTS" id="PR00371">
    <property type="entry name" value="FPNCR"/>
</dbReference>
<keyword evidence="7" id="KW-0004">4Fe-4S</keyword>
<dbReference type="InterPro" id="IPR029039">
    <property type="entry name" value="Flavoprotein-like_sf"/>
</dbReference>
<dbReference type="GO" id="GO:0010181">
    <property type="term" value="F:FMN binding"/>
    <property type="evidence" value="ECO:0007669"/>
    <property type="project" value="InterPro"/>
</dbReference>
<sequence length="1393" mass="151119">MAQTRTACSYCGVGCGIVVETKEENGLPVIAKVSGDKAHPTNFGRLCTKGQTHADMMRAKGRLDSAWLRPERGGPGQDTALQPVAVQAAVQEAGARLKKILAEHGPDAVSLYVSGQMSIEAQYLANKLAKGYLRTTHIESNSRLCMASAGTGYKQSLGADGPPGSYEDFDKTDLFVVIGSNMADCHPILYLRMADRLKAGAKLIVVDPRRTATADKADLYLPVRPGTDVALLNGILHVLVAGGHIDREFIAEHTEGWEGMEEFLLDYPPDKVAQITGLPEPDIRRAAAMIAAAGEWMTCWTMGLNQSTHGVWSTNAICNAHLATGAICRPGSGPFSLTGQPNAMGGREMGYMGPGLPGQRSVVSPKDREHVEAAWGLAPGTIRSDVGPGTVELFEQLKSGKVKACWIICTNPVASTPNRQVAIEGLEAAELVIVQDAFLDTATNRYADVLLPAALWAESEGVMINSERNLTLLQQAVPPVGDALPDWKLICMVAAELGFADAFAFASSAEVFDELRGFWNPQTGWDLRGASYERLRQTPLQWPCPPEGDTGAHAERQPGGRHPIRYINDGVSQSLHVGEDGAAPRLAFPTPSRKAVFLPRPHMEAKELPDEEFPIILNTGRVQHQWHTMTKTGKVAKLNKLNPGPFVEIHPVDAKQFDIEEGQQVRVRSRRGEAVLPAVVTDRIRQGSCFAPFHWNDTHGHNLAINAVTSDAVDPESLQPELKACAVALEPLPKAAQEVFSLPDAATPTPLRELPFPLISAPQLTEAEGLYVSGFLIGAVRGPGALSLPQTEGALTLPQTGGVPVLPPTAPVREQVRLWVDGLLAGMCSRAETAQSPLAPARESRAEAPVLVVWASQTGNAQDFAETCVRALVEAGLPARGANMDELDLAELARTPRALVVTSTFGTGGPPDNGSDFWARLDADAELKLSGLQYAVFGVGDRAYDDFCGYAKALDVRLAELGAARVLPLAVCEADEDMIAQNWLREVVGALTAQPSAVPAARIAVAEPAPAVLETGEERCDAPAKHRRIAVPMCRNQVISGANSAKEVRQFGFDVSGHDFDYEAGDALGVYPANAPEDVDAWLMATGLDADRPVAVDGASAPLVDALTTHYDICRITPQLLRFVAARNNDLALAKLLRRDNKVELDNWLFGRQGADLMREFPVQADFAEWQQVLPKLAPRQYSISSSPHATPGEVQLTVSVVRFLGVDGRTRGGVCSSFLADRAHDRLVPVFLQRCPHFRIPADPQAPVVMIGPGTGVAPFRSFLHERRALGHTGKNWLFFGEQHCADNFYYQAELEGMFSDGFLTRLDLAFSRDQRRRIYVQDRMVEHGAKLWRFIEGGAYVYVCGDASRMARDVDETLVRIIQTHGRMSQDEAKTYKKRLAAEKRYVRDVY</sequence>
<protein>
    <recommendedName>
        <fullName evidence="6">assimilatory sulfite reductase (NADPH)</fullName>
        <ecNumber evidence="6">1.8.1.2</ecNumber>
    </recommendedName>
</protein>
<evidence type="ECO:0000256" key="4">
    <source>
        <dbReference type="ARBA" id="ARBA00001974"/>
    </source>
</evidence>
<dbReference type="PANTHER" id="PTHR43105">
    <property type="entry name" value="RESPIRATORY NITRATE REDUCTASE"/>
    <property type="match status" value="1"/>
</dbReference>
<dbReference type="Pfam" id="PF00667">
    <property type="entry name" value="FAD_binding_1"/>
    <property type="match status" value="1"/>
</dbReference>
<evidence type="ECO:0000256" key="10">
    <source>
        <dbReference type="ARBA" id="ARBA00022643"/>
    </source>
</evidence>
<dbReference type="KEGG" id="srt:Srot_2009"/>
<evidence type="ECO:0000256" key="3">
    <source>
        <dbReference type="ARBA" id="ARBA00001966"/>
    </source>
</evidence>
<dbReference type="SUPFAM" id="SSF63380">
    <property type="entry name" value="Riboflavin synthase domain-like"/>
    <property type="match status" value="1"/>
</dbReference>
<evidence type="ECO:0000256" key="1">
    <source>
        <dbReference type="ARBA" id="ARBA00001917"/>
    </source>
</evidence>
<dbReference type="FunFam" id="2.40.40.20:FF:000005">
    <property type="entry name" value="Periplasmic nitrate reductase"/>
    <property type="match status" value="1"/>
</dbReference>
<evidence type="ECO:0000259" key="19">
    <source>
        <dbReference type="PROSITE" id="PS50902"/>
    </source>
</evidence>
<dbReference type="Proteomes" id="UP000002247">
    <property type="component" value="Chromosome"/>
</dbReference>
<dbReference type="Pfam" id="PF04879">
    <property type="entry name" value="Molybdop_Fe4S4"/>
    <property type="match status" value="1"/>
</dbReference>
<dbReference type="InterPro" id="IPR009010">
    <property type="entry name" value="Asp_de-COase-like_dom_sf"/>
</dbReference>
<dbReference type="PROSITE" id="PS51669">
    <property type="entry name" value="4FE4S_MOW_BIS_MGD"/>
    <property type="match status" value="1"/>
</dbReference>
<evidence type="ECO:0000256" key="7">
    <source>
        <dbReference type="ARBA" id="ARBA00022485"/>
    </source>
</evidence>
<keyword evidence="9" id="KW-0285">Flavoprotein</keyword>
<dbReference type="STRING" id="640132.Srot_2009"/>
<dbReference type="Gene3D" id="2.40.30.10">
    <property type="entry name" value="Translation factors"/>
    <property type="match status" value="1"/>
</dbReference>
<dbReference type="InterPro" id="IPR003097">
    <property type="entry name" value="CysJ-like_FAD-binding"/>
</dbReference>
<evidence type="ECO:0000256" key="5">
    <source>
        <dbReference type="ARBA" id="ARBA00008747"/>
    </source>
</evidence>
<dbReference type="CDD" id="cd02754">
    <property type="entry name" value="MopB_Nitrate-R-NapA-like"/>
    <property type="match status" value="1"/>
</dbReference>
<name>D6Z935_SEGRD</name>
<gene>
    <name evidence="22" type="ordered locus">Srot_2009</name>
</gene>
<keyword evidence="15" id="KW-0408">Iron</keyword>
<dbReference type="InterPro" id="IPR001709">
    <property type="entry name" value="Flavoprot_Pyr_Nucl_cyt_Rdtase"/>
</dbReference>
<dbReference type="InterPro" id="IPR006656">
    <property type="entry name" value="Mopterin_OxRdtase"/>
</dbReference>
<dbReference type="InterPro" id="IPR039261">
    <property type="entry name" value="FNR_nucleotide-bd"/>
</dbReference>
<dbReference type="InterPro" id="IPR017927">
    <property type="entry name" value="FAD-bd_FR_type"/>
</dbReference>
<dbReference type="Gene3D" id="1.20.990.10">
    <property type="entry name" value="NADPH-cytochrome p450 Reductase, Chain A, domain 3"/>
    <property type="match status" value="1"/>
</dbReference>
<dbReference type="eggNOG" id="COG0243">
    <property type="taxonomic scope" value="Bacteria"/>
</dbReference>
<dbReference type="InterPro" id="IPR017938">
    <property type="entry name" value="Riboflavin_synthase-like_b-brl"/>
</dbReference>
<evidence type="ECO:0000259" key="20">
    <source>
        <dbReference type="PROSITE" id="PS51384"/>
    </source>
</evidence>
<comment type="cofactor">
    <cofactor evidence="1">
        <name>FMN</name>
        <dbReference type="ChEBI" id="CHEBI:58210"/>
    </cofactor>
</comment>